<sequence length="245" mass="27329">MNLEHENTHGNGLLYAGWNQDQGCFACGMENGFRVYNADPLKEKERQDFSDGGIRHVEMLFRCNYLALVGGGKNPKIVVILDTMIKVYTFTQNPQQLHVFETCTNPRGLCVMCPNSNNSILAFPGRKPGHVQVVDLANTEKSPTDIAAHEAPLSCIALNLQGTRLATSSEKGTLIRVFDPMSGLQLHELRRGANSANIYCINFNQDSSLLFVCADGSYYKFVFNQKGECTRDVYAQFLEMTDDRS</sequence>
<protein>
    <submittedName>
        <fullName evidence="5">WDR45</fullName>
    </submittedName>
</protein>
<keyword evidence="3" id="KW-0072">Autophagy</keyword>
<name>A0A8S3PRF9_MYTED</name>
<keyword evidence="6" id="KW-1185">Reference proteome</keyword>
<evidence type="ECO:0000313" key="5">
    <source>
        <dbReference type="EMBL" id="CAG2186326.1"/>
    </source>
</evidence>
<comment type="similarity">
    <text evidence="4">Belongs to the WD repeat PROPPIN family.</text>
</comment>
<organism evidence="5 6">
    <name type="scientific">Mytilus edulis</name>
    <name type="common">Blue mussel</name>
    <dbReference type="NCBI Taxonomy" id="6550"/>
    <lineage>
        <taxon>Eukaryota</taxon>
        <taxon>Metazoa</taxon>
        <taxon>Spiralia</taxon>
        <taxon>Lophotrochozoa</taxon>
        <taxon>Mollusca</taxon>
        <taxon>Bivalvia</taxon>
        <taxon>Autobranchia</taxon>
        <taxon>Pteriomorphia</taxon>
        <taxon>Mytilida</taxon>
        <taxon>Mytiloidea</taxon>
        <taxon>Mytilidae</taxon>
        <taxon>Mytilinae</taxon>
        <taxon>Mytilus</taxon>
    </lineage>
</organism>
<dbReference type="AlphaFoldDB" id="A0A8S3PRF9"/>
<dbReference type="Pfam" id="PF21032">
    <property type="entry name" value="PROPPIN"/>
    <property type="match status" value="1"/>
</dbReference>
<dbReference type="EMBL" id="CAJPWZ010000128">
    <property type="protein sequence ID" value="CAG2186326.1"/>
    <property type="molecule type" value="Genomic_DNA"/>
</dbReference>
<dbReference type="InterPro" id="IPR036322">
    <property type="entry name" value="WD40_repeat_dom_sf"/>
</dbReference>
<dbReference type="PANTHER" id="PTHR11227">
    <property type="entry name" value="WD-REPEAT PROTEIN INTERACTING WITH PHOSPHOINOSIDES WIPI -RELATED"/>
    <property type="match status" value="1"/>
</dbReference>
<dbReference type="GO" id="GO:0005737">
    <property type="term" value="C:cytoplasm"/>
    <property type="evidence" value="ECO:0007669"/>
    <property type="project" value="UniProtKB-ARBA"/>
</dbReference>
<dbReference type="Proteomes" id="UP000683360">
    <property type="component" value="Unassembled WGS sequence"/>
</dbReference>
<dbReference type="InterPro" id="IPR048720">
    <property type="entry name" value="PROPPIN"/>
</dbReference>
<gene>
    <name evidence="5" type="ORF">MEDL_1862</name>
</gene>
<accession>A0A8S3PRF9</accession>
<dbReference type="Gene3D" id="2.130.10.10">
    <property type="entry name" value="YVTN repeat-like/Quinoprotein amine dehydrogenase"/>
    <property type="match status" value="1"/>
</dbReference>
<keyword evidence="2" id="KW-0677">Repeat</keyword>
<proteinExistence type="inferred from homology"/>
<dbReference type="GO" id="GO:0006914">
    <property type="term" value="P:autophagy"/>
    <property type="evidence" value="ECO:0007669"/>
    <property type="project" value="UniProtKB-KW"/>
</dbReference>
<comment type="caution">
    <text evidence="5">The sequence shown here is derived from an EMBL/GenBank/DDBJ whole genome shotgun (WGS) entry which is preliminary data.</text>
</comment>
<keyword evidence="1" id="KW-0853">WD repeat</keyword>
<dbReference type="SUPFAM" id="SSF50978">
    <property type="entry name" value="WD40 repeat-like"/>
    <property type="match status" value="1"/>
</dbReference>
<evidence type="ECO:0000256" key="1">
    <source>
        <dbReference type="ARBA" id="ARBA00022574"/>
    </source>
</evidence>
<dbReference type="SMART" id="SM00320">
    <property type="entry name" value="WD40"/>
    <property type="match status" value="2"/>
</dbReference>
<evidence type="ECO:0000313" key="6">
    <source>
        <dbReference type="Proteomes" id="UP000683360"/>
    </source>
</evidence>
<evidence type="ECO:0000256" key="4">
    <source>
        <dbReference type="ARBA" id="ARBA00025740"/>
    </source>
</evidence>
<evidence type="ECO:0000256" key="2">
    <source>
        <dbReference type="ARBA" id="ARBA00022737"/>
    </source>
</evidence>
<evidence type="ECO:0000256" key="3">
    <source>
        <dbReference type="ARBA" id="ARBA00023006"/>
    </source>
</evidence>
<reference evidence="5" key="1">
    <citation type="submission" date="2021-03" db="EMBL/GenBank/DDBJ databases">
        <authorList>
            <person name="Bekaert M."/>
        </authorList>
    </citation>
    <scope>NUCLEOTIDE SEQUENCE</scope>
</reference>
<dbReference type="OrthoDB" id="1667587at2759"/>
<dbReference type="InterPro" id="IPR015943">
    <property type="entry name" value="WD40/YVTN_repeat-like_dom_sf"/>
</dbReference>
<dbReference type="InterPro" id="IPR001680">
    <property type="entry name" value="WD40_rpt"/>
</dbReference>